<evidence type="ECO:0000313" key="8">
    <source>
        <dbReference type="EMBL" id="HIQ66953.1"/>
    </source>
</evidence>
<dbReference type="InterPro" id="IPR001796">
    <property type="entry name" value="DHFR_dom"/>
</dbReference>
<gene>
    <name evidence="8" type="ORF">IAB74_00380</name>
</gene>
<evidence type="ECO:0000313" key="9">
    <source>
        <dbReference type="Proteomes" id="UP000886796"/>
    </source>
</evidence>
<evidence type="ECO:0000256" key="2">
    <source>
        <dbReference type="ARBA" id="ARBA00009539"/>
    </source>
</evidence>
<organism evidence="8 9">
    <name type="scientific">Candidatus Faecousia excrementigallinarum</name>
    <dbReference type="NCBI Taxonomy" id="2840806"/>
    <lineage>
        <taxon>Bacteria</taxon>
        <taxon>Bacillati</taxon>
        <taxon>Bacillota</taxon>
        <taxon>Clostridia</taxon>
        <taxon>Eubacteriales</taxon>
        <taxon>Oscillospiraceae</taxon>
        <taxon>Faecousia</taxon>
    </lineage>
</organism>
<accession>A0A9D0Z0W0</accession>
<dbReference type="SUPFAM" id="SSF53597">
    <property type="entry name" value="Dihydrofolate reductase-like"/>
    <property type="match status" value="1"/>
</dbReference>
<feature type="domain" description="DHFR" evidence="7">
    <location>
        <begin position="1"/>
        <end position="158"/>
    </location>
</feature>
<evidence type="ECO:0000256" key="5">
    <source>
        <dbReference type="ARBA" id="ARBA00022857"/>
    </source>
</evidence>
<dbReference type="InterPro" id="IPR024072">
    <property type="entry name" value="DHFR-like_dom_sf"/>
</dbReference>
<comment type="similarity">
    <text evidence="2">Belongs to the dihydrofolate reductase family.</text>
</comment>
<dbReference type="PRINTS" id="PR00070">
    <property type="entry name" value="DHFR"/>
</dbReference>
<comment type="caution">
    <text evidence="8">The sequence shown here is derived from an EMBL/GenBank/DDBJ whole genome shotgun (WGS) entry which is preliminary data.</text>
</comment>
<dbReference type="GO" id="GO:0006730">
    <property type="term" value="P:one-carbon metabolic process"/>
    <property type="evidence" value="ECO:0007669"/>
    <property type="project" value="UniProtKB-KW"/>
</dbReference>
<keyword evidence="4" id="KW-0554">One-carbon metabolism</keyword>
<dbReference type="GO" id="GO:0050661">
    <property type="term" value="F:NADP binding"/>
    <property type="evidence" value="ECO:0007669"/>
    <property type="project" value="InterPro"/>
</dbReference>
<protein>
    <recommendedName>
        <fullName evidence="3">dihydrofolate reductase</fullName>
        <ecNumber evidence="3">1.5.1.3</ecNumber>
    </recommendedName>
</protein>
<reference evidence="8" key="1">
    <citation type="submission" date="2020-10" db="EMBL/GenBank/DDBJ databases">
        <authorList>
            <person name="Gilroy R."/>
        </authorList>
    </citation>
    <scope>NUCLEOTIDE SEQUENCE</scope>
    <source>
        <strain evidence="8">13361</strain>
    </source>
</reference>
<evidence type="ECO:0000256" key="6">
    <source>
        <dbReference type="ARBA" id="ARBA00023002"/>
    </source>
</evidence>
<evidence type="ECO:0000259" key="7">
    <source>
        <dbReference type="PROSITE" id="PS51330"/>
    </source>
</evidence>
<evidence type="ECO:0000256" key="1">
    <source>
        <dbReference type="ARBA" id="ARBA00004903"/>
    </source>
</evidence>
<keyword evidence="5" id="KW-0521">NADP</keyword>
<dbReference type="InterPro" id="IPR012259">
    <property type="entry name" value="DHFR"/>
</dbReference>
<dbReference type="PANTHER" id="PTHR48069">
    <property type="entry name" value="DIHYDROFOLATE REDUCTASE"/>
    <property type="match status" value="1"/>
</dbReference>
<reference evidence="8" key="2">
    <citation type="journal article" date="2021" name="PeerJ">
        <title>Extensive microbial diversity within the chicken gut microbiome revealed by metagenomics and culture.</title>
        <authorList>
            <person name="Gilroy R."/>
            <person name="Ravi A."/>
            <person name="Getino M."/>
            <person name="Pursley I."/>
            <person name="Horton D.L."/>
            <person name="Alikhan N.F."/>
            <person name="Baker D."/>
            <person name="Gharbi K."/>
            <person name="Hall N."/>
            <person name="Watson M."/>
            <person name="Adriaenssens E.M."/>
            <person name="Foster-Nyarko E."/>
            <person name="Jarju S."/>
            <person name="Secka A."/>
            <person name="Antonio M."/>
            <person name="Oren A."/>
            <person name="Chaudhuri R.R."/>
            <person name="La Ragione R."/>
            <person name="Hildebrand F."/>
            <person name="Pallen M.J."/>
        </authorList>
    </citation>
    <scope>NUCLEOTIDE SEQUENCE</scope>
    <source>
        <strain evidence="8">13361</strain>
    </source>
</reference>
<dbReference type="Pfam" id="PF00186">
    <property type="entry name" value="DHFR_1"/>
    <property type="match status" value="1"/>
</dbReference>
<comment type="pathway">
    <text evidence="1">Cofactor biosynthesis; tetrahydrofolate biosynthesis; 5,6,7,8-tetrahydrofolate from 7,8-dihydrofolate: step 1/1.</text>
</comment>
<dbReference type="EMBL" id="DVFK01000007">
    <property type="protein sequence ID" value="HIQ66953.1"/>
    <property type="molecule type" value="Genomic_DNA"/>
</dbReference>
<keyword evidence="6" id="KW-0560">Oxidoreductase</keyword>
<dbReference type="PROSITE" id="PS51330">
    <property type="entry name" value="DHFR_2"/>
    <property type="match status" value="1"/>
</dbReference>
<dbReference type="Gene3D" id="3.40.430.10">
    <property type="entry name" value="Dihydrofolate Reductase, subunit A"/>
    <property type="match status" value="1"/>
</dbReference>
<dbReference type="CDD" id="cd00209">
    <property type="entry name" value="DHFR"/>
    <property type="match status" value="1"/>
</dbReference>
<evidence type="ECO:0000256" key="4">
    <source>
        <dbReference type="ARBA" id="ARBA00022563"/>
    </source>
</evidence>
<dbReference type="PANTHER" id="PTHR48069:SF3">
    <property type="entry name" value="DIHYDROFOLATE REDUCTASE"/>
    <property type="match status" value="1"/>
</dbReference>
<dbReference type="Proteomes" id="UP000886796">
    <property type="component" value="Unassembled WGS sequence"/>
</dbReference>
<evidence type="ECO:0000256" key="3">
    <source>
        <dbReference type="ARBA" id="ARBA00012856"/>
    </source>
</evidence>
<proteinExistence type="inferred from homology"/>
<dbReference type="GO" id="GO:0046452">
    <property type="term" value="P:dihydrofolate metabolic process"/>
    <property type="evidence" value="ECO:0007669"/>
    <property type="project" value="TreeGrafter"/>
</dbReference>
<sequence length="160" mass="17663">MELIVAVYEDWGIGRDGTQPVALSADRKFFREMTKGAMVIVGRKTLADFPGGKPLPNRVNVVLTRSPDPIEGVVTCHSSQEAVKLAATADKAMVIGGGSVYRQMLPYCTRAYVTRVGTCPKSDTFFPNLEESPDWQLTQVLQEGQENGISYQMCLYQRKA</sequence>
<dbReference type="GO" id="GO:0046654">
    <property type="term" value="P:tetrahydrofolate biosynthetic process"/>
    <property type="evidence" value="ECO:0007669"/>
    <property type="project" value="InterPro"/>
</dbReference>
<dbReference type="GO" id="GO:0046655">
    <property type="term" value="P:folic acid metabolic process"/>
    <property type="evidence" value="ECO:0007669"/>
    <property type="project" value="TreeGrafter"/>
</dbReference>
<name>A0A9D0Z0W0_9FIRM</name>
<dbReference type="EC" id="1.5.1.3" evidence="3"/>
<dbReference type="GO" id="GO:0004146">
    <property type="term" value="F:dihydrofolate reductase activity"/>
    <property type="evidence" value="ECO:0007669"/>
    <property type="project" value="UniProtKB-EC"/>
</dbReference>
<dbReference type="AlphaFoldDB" id="A0A9D0Z0W0"/>